<evidence type="ECO:0000313" key="3">
    <source>
        <dbReference type="Proteomes" id="UP000017836"/>
    </source>
</evidence>
<dbReference type="Gramene" id="ERN08686">
    <property type="protein sequence ID" value="ERN08686"/>
    <property type="gene ID" value="AMTR_s00017p00218990"/>
</dbReference>
<dbReference type="AlphaFoldDB" id="W1PLZ4"/>
<sequence length="110" mass="12388">MTVTGLRKTGLHRSRTQPQSKFTNEGEKSFVLTMSEADEVKPHTGEDVHHVPHDVKVKTKSDLIMRAQQMNKHLFAGSTCDIQNKDTDQVTNQVTRNNVRDGSVSDVEQQ</sequence>
<protein>
    <submittedName>
        <fullName evidence="2">Uncharacterized protein</fullName>
    </submittedName>
</protein>
<dbReference type="Proteomes" id="UP000017836">
    <property type="component" value="Unassembled WGS sequence"/>
</dbReference>
<feature type="region of interest" description="Disordered" evidence="1">
    <location>
        <begin position="1"/>
        <end position="28"/>
    </location>
</feature>
<reference evidence="3" key="1">
    <citation type="journal article" date="2013" name="Science">
        <title>The Amborella genome and the evolution of flowering plants.</title>
        <authorList>
            <consortium name="Amborella Genome Project"/>
        </authorList>
    </citation>
    <scope>NUCLEOTIDE SEQUENCE [LARGE SCALE GENOMIC DNA]</scope>
</reference>
<accession>W1PLZ4</accession>
<dbReference type="HOGENOM" id="CLU_2174358_0_0_1"/>
<evidence type="ECO:0000313" key="2">
    <source>
        <dbReference type="EMBL" id="ERN08686.1"/>
    </source>
</evidence>
<gene>
    <name evidence="2" type="ORF">AMTR_s00017p00218990</name>
</gene>
<name>W1PLZ4_AMBTC</name>
<dbReference type="EMBL" id="KI393256">
    <property type="protein sequence ID" value="ERN08686.1"/>
    <property type="molecule type" value="Genomic_DNA"/>
</dbReference>
<evidence type="ECO:0000256" key="1">
    <source>
        <dbReference type="SAM" id="MobiDB-lite"/>
    </source>
</evidence>
<organism evidence="2 3">
    <name type="scientific">Amborella trichopoda</name>
    <dbReference type="NCBI Taxonomy" id="13333"/>
    <lineage>
        <taxon>Eukaryota</taxon>
        <taxon>Viridiplantae</taxon>
        <taxon>Streptophyta</taxon>
        <taxon>Embryophyta</taxon>
        <taxon>Tracheophyta</taxon>
        <taxon>Spermatophyta</taxon>
        <taxon>Magnoliopsida</taxon>
        <taxon>Amborellales</taxon>
        <taxon>Amborellaceae</taxon>
        <taxon>Amborella</taxon>
    </lineage>
</organism>
<proteinExistence type="predicted"/>
<keyword evidence="3" id="KW-1185">Reference proteome</keyword>